<proteinExistence type="predicted"/>
<evidence type="ECO:0000313" key="3">
    <source>
        <dbReference type="Proteomes" id="UP001583177"/>
    </source>
</evidence>
<reference evidence="2 3" key="1">
    <citation type="journal article" date="2024" name="IMA Fungus">
        <title>IMA Genome - F19 : A genome assembly and annotation guide to empower mycologists, including annotated draft genome sequences of Ceratocystis pirilliformis, Diaporthe australafricana, Fusarium ophioides, Paecilomyces lecythidis, and Sporothrix stenoceras.</title>
        <authorList>
            <person name="Aylward J."/>
            <person name="Wilson A.M."/>
            <person name="Visagie C.M."/>
            <person name="Spraker J."/>
            <person name="Barnes I."/>
            <person name="Buitendag C."/>
            <person name="Ceriani C."/>
            <person name="Del Mar Angel L."/>
            <person name="du Plessis D."/>
            <person name="Fuchs T."/>
            <person name="Gasser K."/>
            <person name="Kramer D."/>
            <person name="Li W."/>
            <person name="Munsamy K."/>
            <person name="Piso A."/>
            <person name="Price J.L."/>
            <person name="Sonnekus B."/>
            <person name="Thomas C."/>
            <person name="van der Nest A."/>
            <person name="van Dijk A."/>
            <person name="van Heerden A."/>
            <person name="van Vuuren N."/>
            <person name="Yilmaz N."/>
            <person name="Duong T.A."/>
            <person name="van der Merwe N.A."/>
            <person name="Wingfield M.J."/>
            <person name="Wingfield B.D."/>
        </authorList>
    </citation>
    <scope>NUCLEOTIDE SEQUENCE [LARGE SCALE GENOMIC DNA]</scope>
    <source>
        <strain evidence="2 3">CMW 18300</strain>
    </source>
</reference>
<dbReference type="Proteomes" id="UP001583177">
    <property type="component" value="Unassembled WGS sequence"/>
</dbReference>
<sequence>MSSSSTPGLFGHSTSQSEKPAASAGGLGIASGTPVHEKPNNLQDKDLHWWLTFARTFKSAVKTPLPDDDSDL</sequence>
<dbReference type="EMBL" id="JAWRVE010000184">
    <property type="protein sequence ID" value="KAL1850651.1"/>
    <property type="molecule type" value="Genomic_DNA"/>
</dbReference>
<organism evidence="2 3">
    <name type="scientific">Diaporthe australafricana</name>
    <dbReference type="NCBI Taxonomy" id="127596"/>
    <lineage>
        <taxon>Eukaryota</taxon>
        <taxon>Fungi</taxon>
        <taxon>Dikarya</taxon>
        <taxon>Ascomycota</taxon>
        <taxon>Pezizomycotina</taxon>
        <taxon>Sordariomycetes</taxon>
        <taxon>Sordariomycetidae</taxon>
        <taxon>Diaporthales</taxon>
        <taxon>Diaporthaceae</taxon>
        <taxon>Diaporthe</taxon>
    </lineage>
</organism>
<accession>A0ABR3W191</accession>
<protein>
    <submittedName>
        <fullName evidence="2">Uncharacterized protein</fullName>
    </submittedName>
</protein>
<evidence type="ECO:0000256" key="1">
    <source>
        <dbReference type="SAM" id="MobiDB-lite"/>
    </source>
</evidence>
<feature type="region of interest" description="Disordered" evidence="1">
    <location>
        <begin position="1"/>
        <end position="41"/>
    </location>
</feature>
<evidence type="ECO:0000313" key="2">
    <source>
        <dbReference type="EMBL" id="KAL1850651.1"/>
    </source>
</evidence>
<feature type="compositionally biased region" description="Polar residues" evidence="1">
    <location>
        <begin position="1"/>
        <end position="18"/>
    </location>
</feature>
<gene>
    <name evidence="2" type="ORF">Daus18300_012862</name>
</gene>
<name>A0ABR3W191_9PEZI</name>
<keyword evidence="3" id="KW-1185">Reference proteome</keyword>
<comment type="caution">
    <text evidence="2">The sequence shown here is derived from an EMBL/GenBank/DDBJ whole genome shotgun (WGS) entry which is preliminary data.</text>
</comment>